<feature type="region of interest" description="Disordered" evidence="1">
    <location>
        <begin position="1"/>
        <end position="114"/>
    </location>
</feature>
<protein>
    <submittedName>
        <fullName evidence="2 3">Uncharacterized protein</fullName>
    </submittedName>
</protein>
<feature type="compositionally biased region" description="Basic residues" evidence="1">
    <location>
        <begin position="101"/>
        <end position="114"/>
    </location>
</feature>
<dbReference type="AlphaFoldDB" id="A0A180FXT3"/>
<reference evidence="2" key="1">
    <citation type="submission" date="2009-11" db="EMBL/GenBank/DDBJ databases">
        <authorList>
            <consortium name="The Broad Institute Genome Sequencing Platform"/>
            <person name="Ward D."/>
            <person name="Feldgarden M."/>
            <person name="Earl A."/>
            <person name="Young S.K."/>
            <person name="Zeng Q."/>
            <person name="Koehrsen M."/>
            <person name="Alvarado L."/>
            <person name="Berlin A."/>
            <person name="Bochicchio J."/>
            <person name="Borenstein D."/>
            <person name="Chapman S.B."/>
            <person name="Chen Z."/>
            <person name="Engels R."/>
            <person name="Freedman E."/>
            <person name="Gellesch M."/>
            <person name="Goldberg J."/>
            <person name="Griggs A."/>
            <person name="Gujja S."/>
            <person name="Heilman E."/>
            <person name="Heiman D."/>
            <person name="Hepburn T."/>
            <person name="Howarth C."/>
            <person name="Jen D."/>
            <person name="Larson L."/>
            <person name="Lewis B."/>
            <person name="Mehta T."/>
            <person name="Park D."/>
            <person name="Pearson M."/>
            <person name="Roberts A."/>
            <person name="Saif S."/>
            <person name="Shea T."/>
            <person name="Shenoy N."/>
            <person name="Sisk P."/>
            <person name="Stolte C."/>
            <person name="Sykes S."/>
            <person name="Thomson T."/>
            <person name="Walk T."/>
            <person name="White J."/>
            <person name="Yandava C."/>
            <person name="Izard J."/>
            <person name="Baranova O.V."/>
            <person name="Blanton J.M."/>
            <person name="Tanner A.C."/>
            <person name="Dewhirst F.E."/>
            <person name="Haas B."/>
            <person name="Nusbaum C."/>
            <person name="Birren B."/>
        </authorList>
    </citation>
    <scope>NUCLEOTIDE SEQUENCE [LARGE SCALE GENOMIC DNA]</scope>
    <source>
        <strain evidence="2">1-1 BBBD Race 1</strain>
    </source>
</reference>
<dbReference type="OrthoDB" id="2516196at2759"/>
<dbReference type="EMBL" id="ADAS02006868">
    <property type="protein sequence ID" value="OAV85112.1"/>
    <property type="molecule type" value="Genomic_DNA"/>
</dbReference>
<dbReference type="VEuPathDB" id="FungiDB:PTTG_30781"/>
<dbReference type="EnsemblFungi" id="PTTG_30781-t43_1">
    <property type="protein sequence ID" value="PTTG_30781-t43_1-p1"/>
    <property type="gene ID" value="PTTG_30781"/>
</dbReference>
<keyword evidence="4" id="KW-1185">Reference proteome</keyword>
<reference evidence="2" key="2">
    <citation type="submission" date="2016-05" db="EMBL/GenBank/DDBJ databases">
        <title>Comparative analysis highlights variable genome content of wheat rusts and divergence of the mating loci.</title>
        <authorList>
            <person name="Cuomo C.A."/>
            <person name="Bakkeren G."/>
            <person name="Szabo L."/>
            <person name="Khalil H."/>
            <person name="Joly D."/>
            <person name="Goldberg J."/>
            <person name="Young S."/>
            <person name="Zeng Q."/>
            <person name="Fellers J."/>
        </authorList>
    </citation>
    <scope>NUCLEOTIDE SEQUENCE [LARGE SCALE GENOMIC DNA]</scope>
    <source>
        <strain evidence="2">1-1 BBBD Race 1</strain>
    </source>
</reference>
<proteinExistence type="predicted"/>
<feature type="non-terminal residue" evidence="2">
    <location>
        <position position="114"/>
    </location>
</feature>
<reference evidence="3 4" key="3">
    <citation type="journal article" date="2017" name="G3 (Bethesda)">
        <title>Comparative analysis highlights variable genome content of wheat rusts and divergence of the mating loci.</title>
        <authorList>
            <person name="Cuomo C.A."/>
            <person name="Bakkeren G."/>
            <person name="Khalil H.B."/>
            <person name="Panwar V."/>
            <person name="Joly D."/>
            <person name="Linning R."/>
            <person name="Sakthikumar S."/>
            <person name="Song X."/>
            <person name="Adiconis X."/>
            <person name="Fan L."/>
            <person name="Goldberg J.M."/>
            <person name="Levin J.Z."/>
            <person name="Young S."/>
            <person name="Zeng Q."/>
            <person name="Anikster Y."/>
            <person name="Bruce M."/>
            <person name="Wang M."/>
            <person name="Yin C."/>
            <person name="McCallum B."/>
            <person name="Szabo L.J."/>
            <person name="Hulbert S."/>
            <person name="Chen X."/>
            <person name="Fellers J.P."/>
        </authorList>
    </citation>
    <scope>NUCLEOTIDE SEQUENCE</scope>
    <source>
        <strain evidence="4">Isolate 1-1 / race 1 (BBBD)</strain>
        <strain evidence="3">isolate 1-1 / race 1 (BBBD)</strain>
    </source>
</reference>
<evidence type="ECO:0000256" key="1">
    <source>
        <dbReference type="SAM" id="MobiDB-lite"/>
    </source>
</evidence>
<feature type="compositionally biased region" description="Polar residues" evidence="1">
    <location>
        <begin position="1"/>
        <end position="11"/>
    </location>
</feature>
<accession>A0A180FXT3</accession>
<evidence type="ECO:0000313" key="4">
    <source>
        <dbReference type="Proteomes" id="UP000005240"/>
    </source>
</evidence>
<evidence type="ECO:0000313" key="2">
    <source>
        <dbReference type="EMBL" id="OAV85112.1"/>
    </source>
</evidence>
<dbReference type="Proteomes" id="UP000005240">
    <property type="component" value="Unassembled WGS sequence"/>
</dbReference>
<feature type="compositionally biased region" description="Polar residues" evidence="1">
    <location>
        <begin position="22"/>
        <end position="35"/>
    </location>
</feature>
<evidence type="ECO:0000313" key="3">
    <source>
        <dbReference type="EnsemblFungi" id="PTTG_30781-t43_1-p1"/>
    </source>
</evidence>
<organism evidence="2">
    <name type="scientific">Puccinia triticina (isolate 1-1 / race 1 (BBBD))</name>
    <name type="common">Brown leaf rust fungus</name>
    <dbReference type="NCBI Taxonomy" id="630390"/>
    <lineage>
        <taxon>Eukaryota</taxon>
        <taxon>Fungi</taxon>
        <taxon>Dikarya</taxon>
        <taxon>Basidiomycota</taxon>
        <taxon>Pucciniomycotina</taxon>
        <taxon>Pucciniomycetes</taxon>
        <taxon>Pucciniales</taxon>
        <taxon>Pucciniaceae</taxon>
        <taxon>Puccinia</taxon>
    </lineage>
</organism>
<sequence length="114" mass="11961">MPSKNPPQKGTQDPDAIASGYATDQSQPRRSTRASSAVVEPNMVATAPDSRVSLSKTAKAPAAPSSESARSAAPAKSRAKKKRIIEDESSATEAAQVPAIVRKKKTKSKKSSEK</sequence>
<feature type="compositionally biased region" description="Low complexity" evidence="1">
    <location>
        <begin position="55"/>
        <end position="76"/>
    </location>
</feature>
<name>A0A180FXT3_PUCT1</name>
<gene>
    <name evidence="2" type="ORF">PTTG_30781</name>
</gene>
<reference evidence="3" key="4">
    <citation type="submission" date="2025-05" db="UniProtKB">
        <authorList>
            <consortium name="EnsemblFungi"/>
        </authorList>
    </citation>
    <scope>IDENTIFICATION</scope>
    <source>
        <strain evidence="3">isolate 1-1 / race 1 (BBBD)</strain>
    </source>
</reference>